<evidence type="ECO:0000313" key="2">
    <source>
        <dbReference type="EMBL" id="RVD92177.1"/>
    </source>
</evidence>
<dbReference type="EMBL" id="RCSS01000287">
    <property type="protein sequence ID" value="RVD92177.1"/>
    <property type="molecule type" value="Genomic_DNA"/>
</dbReference>
<feature type="coiled-coil region" evidence="1">
    <location>
        <begin position="252"/>
        <end position="286"/>
    </location>
</feature>
<dbReference type="AlphaFoldDB" id="A0A437AMC8"/>
<dbReference type="Proteomes" id="UP000282876">
    <property type="component" value="Unassembled WGS sequence"/>
</dbReference>
<keyword evidence="1" id="KW-0175">Coiled coil</keyword>
<reference evidence="2 3" key="1">
    <citation type="submission" date="2018-10" db="EMBL/GenBank/DDBJ databases">
        <title>Draft genome sequence of the microsporidian Tubulinosema ratisbonensis.</title>
        <authorList>
            <person name="Polonais V."/>
            <person name="Peyretaillade E."/>
            <person name="Niehus S."/>
            <person name="Wawrzyniak I."/>
            <person name="Franchet A."/>
            <person name="Gaspin C."/>
            <person name="Reichstadt M."/>
            <person name="Belser C."/>
            <person name="Labadie K."/>
            <person name="Delbac F."/>
            <person name="Ferrandon D."/>
        </authorList>
    </citation>
    <scope>NUCLEOTIDE SEQUENCE [LARGE SCALE GENOMIC DNA]</scope>
    <source>
        <strain evidence="2 3">Franzen</strain>
    </source>
</reference>
<gene>
    <name evidence="2" type="ORF">TUBRATIS_13280</name>
</gene>
<accession>A0A437AMC8</accession>
<proteinExistence type="predicted"/>
<keyword evidence="3" id="KW-1185">Reference proteome</keyword>
<evidence type="ECO:0000256" key="1">
    <source>
        <dbReference type="SAM" id="Coils"/>
    </source>
</evidence>
<organism evidence="2 3">
    <name type="scientific">Tubulinosema ratisbonensis</name>
    <dbReference type="NCBI Taxonomy" id="291195"/>
    <lineage>
        <taxon>Eukaryota</taxon>
        <taxon>Fungi</taxon>
        <taxon>Fungi incertae sedis</taxon>
        <taxon>Microsporidia</taxon>
        <taxon>Tubulinosematoidea</taxon>
        <taxon>Tubulinosematidae</taxon>
        <taxon>Tubulinosema</taxon>
    </lineage>
</organism>
<evidence type="ECO:0000313" key="3">
    <source>
        <dbReference type="Proteomes" id="UP000282876"/>
    </source>
</evidence>
<sequence>MFIFIKNISMLTSICQKGVQALSLTQQNLLGNPLRNIASLFPCLQQYPCIQQLLARTANTPFSLPLFQGCLDELNKIIDSKEAVQTLPKQPSKLDKIIHEVSLGNVVMKELFDYIKNAVPIKSTDPAVPQPIDPAVPQPIDTTVSKPIDTTDSIQPTTNDTNFDKIIDKLDALEKKLDNIDPSVLDSLLKFQSTTEEKLKTMEEIQEREYYENQERSDKMNKLLQDISDQVKENTKSLDKNRADINRNGSILSDFESQIDLLNKEVSELKNKIDKTKDEIENLKKGTGIGGGN</sequence>
<dbReference type="VEuPathDB" id="MicrosporidiaDB:TUBRATIS_13280"/>
<protein>
    <submittedName>
        <fullName evidence="2">Uncharacterized protein</fullName>
    </submittedName>
</protein>
<name>A0A437AMC8_9MICR</name>
<comment type="caution">
    <text evidence="2">The sequence shown here is derived from an EMBL/GenBank/DDBJ whole genome shotgun (WGS) entry which is preliminary data.</text>
</comment>